<keyword evidence="4" id="KW-0812">Transmembrane</keyword>
<reference evidence="6" key="1">
    <citation type="submission" date="2021-09" db="EMBL/GenBank/DDBJ databases">
        <title>The genome of Mauremys mutica provides insights into the evolution of semi-aquatic lifestyle.</title>
        <authorList>
            <person name="Gong S."/>
            <person name="Gao Y."/>
        </authorList>
    </citation>
    <scope>NUCLEOTIDE SEQUENCE</scope>
    <source>
        <strain evidence="6">MM-2020</strain>
        <tissue evidence="6">Muscle</tissue>
    </source>
</reference>
<evidence type="ECO:0000313" key="7">
    <source>
        <dbReference type="Proteomes" id="UP000827986"/>
    </source>
</evidence>
<dbReference type="PANTHER" id="PTHR11481:SF60">
    <property type="entry name" value="IG-LIKE DOMAIN-CONTAINING PROTEIN"/>
    <property type="match status" value="1"/>
</dbReference>
<dbReference type="InterPro" id="IPR003599">
    <property type="entry name" value="Ig_sub"/>
</dbReference>
<dbReference type="PROSITE" id="PS50835">
    <property type="entry name" value="IG_LIKE"/>
    <property type="match status" value="2"/>
</dbReference>
<keyword evidence="4" id="KW-1133">Transmembrane helix</keyword>
<proteinExistence type="predicted"/>
<dbReference type="InterPro" id="IPR013783">
    <property type="entry name" value="Ig-like_fold"/>
</dbReference>
<dbReference type="Proteomes" id="UP000827986">
    <property type="component" value="Unassembled WGS sequence"/>
</dbReference>
<feature type="domain" description="Ig-like" evidence="5">
    <location>
        <begin position="93"/>
        <end position="195"/>
    </location>
</feature>
<comment type="caution">
    <text evidence="6">The sequence shown here is derived from an EMBL/GenBank/DDBJ whole genome shotgun (WGS) entry which is preliminary data.</text>
</comment>
<evidence type="ECO:0000256" key="1">
    <source>
        <dbReference type="ARBA" id="ARBA00022729"/>
    </source>
</evidence>
<dbReference type="GO" id="GO:0007166">
    <property type="term" value="P:cell surface receptor signaling pathway"/>
    <property type="evidence" value="ECO:0007669"/>
    <property type="project" value="TreeGrafter"/>
</dbReference>
<evidence type="ECO:0000313" key="6">
    <source>
        <dbReference type="EMBL" id="KAH1181997.1"/>
    </source>
</evidence>
<evidence type="ECO:0000256" key="2">
    <source>
        <dbReference type="ARBA" id="ARBA00023157"/>
    </source>
</evidence>
<dbReference type="SUPFAM" id="SSF48726">
    <property type="entry name" value="Immunoglobulin"/>
    <property type="match status" value="2"/>
</dbReference>
<sequence>MGPEFTTGESVTLTCSAPRWEKKMQFCFLKAREQMACTRQALEDSQSYQIGRLGMEDSGSYTCMYRVAEPGQEISSLESQPISIRVTDSLPQPLLIVDPSSGVVNEGLPLLITCVAPGDLGTWSFHFYKDGTEIVPRDKASDISTMKSVAGSMNISVLSIPQAGPNNTGEFTCGYEKNLSGRWIQSSRSQAVTVTWNVTRNYNWRGWALPLPLVAGCGGGGAILGLLALLGCCCCRRKKKATGSSKTATG</sequence>
<dbReference type="InterPro" id="IPR050488">
    <property type="entry name" value="Ig_Fc_receptor"/>
</dbReference>
<evidence type="ECO:0000256" key="3">
    <source>
        <dbReference type="ARBA" id="ARBA00023319"/>
    </source>
</evidence>
<dbReference type="SMART" id="SM00409">
    <property type="entry name" value="IG"/>
    <property type="match status" value="2"/>
</dbReference>
<keyword evidence="3" id="KW-0393">Immunoglobulin domain</keyword>
<feature type="transmembrane region" description="Helical" evidence="4">
    <location>
        <begin position="207"/>
        <end position="230"/>
    </location>
</feature>
<feature type="domain" description="Ig-like" evidence="5">
    <location>
        <begin position="1"/>
        <end position="75"/>
    </location>
</feature>
<dbReference type="InterPro" id="IPR007110">
    <property type="entry name" value="Ig-like_dom"/>
</dbReference>
<evidence type="ECO:0000256" key="4">
    <source>
        <dbReference type="SAM" id="Phobius"/>
    </source>
</evidence>
<dbReference type="Gene3D" id="2.60.40.10">
    <property type="entry name" value="Immunoglobulins"/>
    <property type="match status" value="2"/>
</dbReference>
<dbReference type="Pfam" id="PF00047">
    <property type="entry name" value="ig"/>
    <property type="match status" value="1"/>
</dbReference>
<protein>
    <recommendedName>
        <fullName evidence="5">Ig-like domain-containing protein</fullName>
    </recommendedName>
</protein>
<dbReference type="InterPro" id="IPR013151">
    <property type="entry name" value="Immunoglobulin_dom"/>
</dbReference>
<keyword evidence="4" id="KW-0472">Membrane</keyword>
<keyword evidence="2" id="KW-1015">Disulfide bond</keyword>
<dbReference type="EMBL" id="JAHDVG010000467">
    <property type="protein sequence ID" value="KAH1181997.1"/>
    <property type="molecule type" value="Genomic_DNA"/>
</dbReference>
<dbReference type="GO" id="GO:0006955">
    <property type="term" value="P:immune response"/>
    <property type="evidence" value="ECO:0007669"/>
    <property type="project" value="TreeGrafter"/>
</dbReference>
<dbReference type="PANTHER" id="PTHR11481">
    <property type="entry name" value="IMMUNOGLOBULIN FC RECEPTOR"/>
    <property type="match status" value="1"/>
</dbReference>
<dbReference type="GO" id="GO:0009897">
    <property type="term" value="C:external side of plasma membrane"/>
    <property type="evidence" value="ECO:0007669"/>
    <property type="project" value="TreeGrafter"/>
</dbReference>
<organism evidence="6 7">
    <name type="scientific">Mauremys mutica</name>
    <name type="common">yellowpond turtle</name>
    <dbReference type="NCBI Taxonomy" id="74926"/>
    <lineage>
        <taxon>Eukaryota</taxon>
        <taxon>Metazoa</taxon>
        <taxon>Chordata</taxon>
        <taxon>Craniata</taxon>
        <taxon>Vertebrata</taxon>
        <taxon>Euteleostomi</taxon>
        <taxon>Archelosauria</taxon>
        <taxon>Testudinata</taxon>
        <taxon>Testudines</taxon>
        <taxon>Cryptodira</taxon>
        <taxon>Durocryptodira</taxon>
        <taxon>Testudinoidea</taxon>
        <taxon>Geoemydidae</taxon>
        <taxon>Geoemydinae</taxon>
        <taxon>Mauremys</taxon>
    </lineage>
</organism>
<keyword evidence="7" id="KW-1185">Reference proteome</keyword>
<name>A0A9D3XLS5_9SAUR</name>
<dbReference type="InterPro" id="IPR036179">
    <property type="entry name" value="Ig-like_dom_sf"/>
</dbReference>
<gene>
    <name evidence="6" type="ORF">KIL84_009751</name>
</gene>
<accession>A0A9D3XLS5</accession>
<dbReference type="GO" id="GO:0004888">
    <property type="term" value="F:transmembrane signaling receptor activity"/>
    <property type="evidence" value="ECO:0007669"/>
    <property type="project" value="TreeGrafter"/>
</dbReference>
<keyword evidence="1" id="KW-0732">Signal</keyword>
<evidence type="ECO:0000259" key="5">
    <source>
        <dbReference type="PROSITE" id="PS50835"/>
    </source>
</evidence>
<dbReference type="AlphaFoldDB" id="A0A9D3XLS5"/>